<feature type="binding site" evidence="6">
    <location>
        <begin position="244"/>
        <end position="250"/>
    </location>
    <ligand>
        <name>GTP</name>
        <dbReference type="ChEBI" id="CHEBI:37565"/>
    </ligand>
</feature>
<dbReference type="GO" id="GO:0002098">
    <property type="term" value="P:tRNA wobble uridine modification"/>
    <property type="evidence" value="ECO:0007669"/>
    <property type="project" value="TreeGrafter"/>
</dbReference>
<feature type="binding site" evidence="6">
    <location>
        <position position="22"/>
    </location>
    <ligand>
        <name>(6S)-5-formyl-5,6,7,8-tetrahydrofolate</name>
        <dbReference type="ChEBI" id="CHEBI:57457"/>
    </ligand>
</feature>
<dbReference type="Gene3D" id="3.30.1360.120">
    <property type="entry name" value="Probable tRNA modification gtpase trme, domain 1"/>
    <property type="match status" value="1"/>
</dbReference>
<feature type="binding site" evidence="6">
    <location>
        <position position="119"/>
    </location>
    <ligand>
        <name>(6S)-5-formyl-5,6,7,8-tetrahydrofolate</name>
        <dbReference type="ChEBI" id="CHEBI:57457"/>
    </ligand>
</feature>
<keyword evidence="6" id="KW-0378">Hydrolase</keyword>
<feature type="domain" description="TrmE-type G" evidence="8">
    <location>
        <begin position="215"/>
        <end position="371"/>
    </location>
</feature>
<feature type="binding site" evidence="6">
    <location>
        <position position="250"/>
    </location>
    <ligand>
        <name>Mg(2+)</name>
        <dbReference type="ChEBI" id="CHEBI:18420"/>
    </ligand>
</feature>
<keyword evidence="6" id="KW-0963">Cytoplasm</keyword>
<dbReference type="PROSITE" id="PS51709">
    <property type="entry name" value="G_TRME"/>
    <property type="match status" value="1"/>
</dbReference>
<dbReference type="GO" id="GO:0046872">
    <property type="term" value="F:metal ion binding"/>
    <property type="evidence" value="ECO:0007669"/>
    <property type="project" value="UniProtKB-KW"/>
</dbReference>
<comment type="similarity">
    <text evidence="1 6 7">Belongs to the TRAFAC class TrmE-Era-EngA-EngB-Septin-like GTPase superfamily. TrmE GTPase family.</text>
</comment>
<organism evidence="9 10">
    <name type="scientific">Legionella oakridgensis</name>
    <dbReference type="NCBI Taxonomy" id="29423"/>
    <lineage>
        <taxon>Bacteria</taxon>
        <taxon>Pseudomonadati</taxon>
        <taxon>Pseudomonadota</taxon>
        <taxon>Gammaproteobacteria</taxon>
        <taxon>Legionellales</taxon>
        <taxon>Legionellaceae</taxon>
        <taxon>Legionella</taxon>
    </lineage>
</organism>
<comment type="function">
    <text evidence="6">Exhibits a very high intrinsic GTPase hydrolysis rate. Involved in the addition of a carboxymethylaminomethyl (cmnm) group at the wobble position (U34) of certain tRNAs, forming tRNA-cmnm(5)s(2)U34.</text>
</comment>
<dbReference type="GO" id="GO:0030488">
    <property type="term" value="P:tRNA methylation"/>
    <property type="evidence" value="ECO:0007669"/>
    <property type="project" value="TreeGrafter"/>
</dbReference>
<dbReference type="PANTHER" id="PTHR42714">
    <property type="entry name" value="TRNA MODIFICATION GTPASE GTPBP3"/>
    <property type="match status" value="1"/>
</dbReference>
<dbReference type="CDD" id="cd04164">
    <property type="entry name" value="trmE"/>
    <property type="match status" value="1"/>
</dbReference>
<dbReference type="InterPro" id="IPR027368">
    <property type="entry name" value="MnmE_dom2"/>
</dbReference>
<evidence type="ECO:0000313" key="9">
    <source>
        <dbReference type="EMBL" id="KTD38376.1"/>
    </source>
</evidence>
<dbReference type="Pfam" id="PF01926">
    <property type="entry name" value="MMR_HSR1"/>
    <property type="match status" value="1"/>
</dbReference>
<keyword evidence="6" id="KW-0460">Magnesium</keyword>
<keyword evidence="6" id="KW-0479">Metal-binding</keyword>
<dbReference type="PANTHER" id="PTHR42714:SF2">
    <property type="entry name" value="TRNA MODIFICATION GTPASE GTPBP3, MITOCHONDRIAL"/>
    <property type="match status" value="1"/>
</dbReference>
<feature type="binding site" evidence="6">
    <location>
        <position position="244"/>
    </location>
    <ligand>
        <name>K(+)</name>
        <dbReference type="ChEBI" id="CHEBI:29103"/>
    </ligand>
</feature>
<evidence type="ECO:0000256" key="6">
    <source>
        <dbReference type="HAMAP-Rule" id="MF_00379"/>
    </source>
</evidence>
<name>A0A0W0X1L7_9GAMM</name>
<feature type="binding site" evidence="6">
    <location>
        <position position="447"/>
    </location>
    <ligand>
        <name>(6S)-5-formyl-5,6,7,8-tetrahydrofolate</name>
        <dbReference type="ChEBI" id="CHEBI:57457"/>
    </ligand>
</feature>
<dbReference type="InterPro" id="IPR005225">
    <property type="entry name" value="Small_GTP-bd"/>
</dbReference>
<evidence type="ECO:0000256" key="2">
    <source>
        <dbReference type="ARBA" id="ARBA00022694"/>
    </source>
</evidence>
<evidence type="ECO:0000256" key="1">
    <source>
        <dbReference type="ARBA" id="ARBA00011043"/>
    </source>
</evidence>
<dbReference type="GO" id="GO:0005525">
    <property type="term" value="F:GTP binding"/>
    <property type="evidence" value="ECO:0007669"/>
    <property type="project" value="UniProtKB-UniRule"/>
</dbReference>
<proteinExistence type="inferred from homology"/>
<dbReference type="Gene3D" id="3.40.50.300">
    <property type="entry name" value="P-loop containing nucleotide triphosphate hydrolases"/>
    <property type="match status" value="1"/>
</dbReference>
<dbReference type="Pfam" id="PF12631">
    <property type="entry name" value="MnmE_helical"/>
    <property type="match status" value="1"/>
</dbReference>
<comment type="subcellular location">
    <subcellularLocation>
        <location evidence="6">Cytoplasm</location>
    </subcellularLocation>
</comment>
<gene>
    <name evidence="6 9" type="primary">trmE</name>
    <name evidence="6" type="synonym">mnmE</name>
    <name evidence="9" type="ORF">Loak_1321</name>
</gene>
<feature type="binding site" evidence="6">
    <location>
        <position position="80"/>
    </location>
    <ligand>
        <name>(6S)-5-formyl-5,6,7,8-tetrahydrofolate</name>
        <dbReference type="ChEBI" id="CHEBI:57457"/>
    </ligand>
</feature>
<dbReference type="EC" id="3.6.-.-" evidence="6"/>
<dbReference type="CDD" id="cd14858">
    <property type="entry name" value="TrmE_N"/>
    <property type="match status" value="1"/>
</dbReference>
<keyword evidence="4 6" id="KW-0630">Potassium</keyword>
<dbReference type="AlphaFoldDB" id="A0A0W0X1L7"/>
<dbReference type="Pfam" id="PF10396">
    <property type="entry name" value="TrmE_N"/>
    <property type="match status" value="1"/>
</dbReference>
<dbReference type="Gene3D" id="1.20.120.430">
    <property type="entry name" value="tRNA modification GTPase MnmE domain 2"/>
    <property type="match status" value="1"/>
</dbReference>
<dbReference type="InterPro" id="IPR031168">
    <property type="entry name" value="G_TrmE"/>
</dbReference>
<dbReference type="NCBIfam" id="TIGR00450">
    <property type="entry name" value="mnmE_trmE_thdF"/>
    <property type="match status" value="1"/>
</dbReference>
<dbReference type="EMBL" id="LNYP01000028">
    <property type="protein sequence ID" value="KTD38376.1"/>
    <property type="molecule type" value="Genomic_DNA"/>
</dbReference>
<reference evidence="9 10" key="1">
    <citation type="submission" date="2015-11" db="EMBL/GenBank/DDBJ databases">
        <title>Genomic analysis of 38 Legionella species identifies large and diverse effector repertoires.</title>
        <authorList>
            <person name="Burstein D."/>
            <person name="Amaro F."/>
            <person name="Zusman T."/>
            <person name="Lifshitz Z."/>
            <person name="Cohen O."/>
            <person name="Gilbert J.A."/>
            <person name="Pupko T."/>
            <person name="Shuman H.A."/>
            <person name="Segal G."/>
        </authorList>
    </citation>
    <scope>NUCLEOTIDE SEQUENCE [LARGE SCALE GENOMIC DNA]</scope>
    <source>
        <strain evidence="9 10">Oak Ridge-10</strain>
    </source>
</reference>
<dbReference type="NCBIfam" id="NF003661">
    <property type="entry name" value="PRK05291.1-3"/>
    <property type="match status" value="1"/>
</dbReference>
<feature type="binding site" evidence="6">
    <location>
        <begin position="269"/>
        <end position="272"/>
    </location>
    <ligand>
        <name>GTP</name>
        <dbReference type="ChEBI" id="CHEBI:37565"/>
    </ligand>
</feature>
<evidence type="ECO:0000259" key="8">
    <source>
        <dbReference type="PROSITE" id="PS51709"/>
    </source>
</evidence>
<evidence type="ECO:0000313" key="10">
    <source>
        <dbReference type="Proteomes" id="UP000054858"/>
    </source>
</evidence>
<keyword evidence="3 6" id="KW-0547">Nucleotide-binding</keyword>
<feature type="binding site" evidence="6">
    <location>
        <position position="225"/>
    </location>
    <ligand>
        <name>K(+)</name>
        <dbReference type="ChEBI" id="CHEBI:29103"/>
    </ligand>
</feature>
<evidence type="ECO:0000256" key="4">
    <source>
        <dbReference type="ARBA" id="ARBA00022958"/>
    </source>
</evidence>
<comment type="caution">
    <text evidence="6">Lacks conserved residue(s) required for the propagation of feature annotation.</text>
</comment>
<feature type="binding site" evidence="6">
    <location>
        <position position="246"/>
    </location>
    <ligand>
        <name>K(+)</name>
        <dbReference type="ChEBI" id="CHEBI:29103"/>
    </ligand>
</feature>
<dbReference type="InterPro" id="IPR004520">
    <property type="entry name" value="GTPase_MnmE"/>
</dbReference>
<dbReference type="InterPro" id="IPR006073">
    <property type="entry name" value="GTP-bd"/>
</dbReference>
<evidence type="ECO:0000256" key="5">
    <source>
        <dbReference type="ARBA" id="ARBA00023134"/>
    </source>
</evidence>
<accession>A0A0W0X1L7</accession>
<dbReference type="InterPro" id="IPR025867">
    <property type="entry name" value="MnmE_helical"/>
</dbReference>
<dbReference type="PATRIC" id="fig|29423.5.peg.1383"/>
<dbReference type="GO" id="GO:0003924">
    <property type="term" value="F:GTPase activity"/>
    <property type="evidence" value="ECO:0007669"/>
    <property type="project" value="UniProtKB-UniRule"/>
</dbReference>
<dbReference type="InterPro" id="IPR027266">
    <property type="entry name" value="TrmE/GcvT-like"/>
</dbReference>
<sequence>MIVDTIAAIATPPGRGGVGIIRLSGPEAYAIALQLTGQSQFEPRQAIYCSFYDIKGELIDKGVLLFFKGPHSFTGEDVVELQVHGAPVILDYLLQECVLAGARLAKPGEFSERAFLNDKIDLTQAEAIADLIHASSQTAARMAVRSLQGDFSKKIAALSEQLINLRLYVEAAIDFPEEEIDFLNDGKIAAMLHHLIEELTIIRKSAGQGAMMREGLSIVIAGRPNAGKSTLINSLAGREVAIVTEVAGTTRDVMREQVLIDEIPVHLIDTAGLRDSDDPVEKEGIKRAWHEVSRADCLLFVMDVTLREEEVDSLNHEIHAALPPNVPIIRVFNKIDTLGSSPKNEKNAIYLSAKSGDGLPLLKAKIKEVVGYQPAEGQFLARRRHLQALDEAKSLLLAGQEQLAIHRAGELLADDLRLAHQALCEITGEFTSDDLLGKIFSSFCIGK</sequence>
<protein>
    <recommendedName>
        <fullName evidence="6">tRNA modification GTPase MnmE</fullName>
        <ecNumber evidence="6">3.6.-.-</ecNumber>
    </recommendedName>
</protein>
<feature type="binding site" evidence="6">
    <location>
        <position position="229"/>
    </location>
    <ligand>
        <name>Mg(2+)</name>
        <dbReference type="ChEBI" id="CHEBI:18420"/>
    </ligand>
</feature>
<dbReference type="HAMAP" id="MF_00379">
    <property type="entry name" value="GTPase_MnmE"/>
    <property type="match status" value="1"/>
</dbReference>
<feature type="binding site" evidence="6">
    <location>
        <begin position="225"/>
        <end position="230"/>
    </location>
    <ligand>
        <name>GTP</name>
        <dbReference type="ChEBI" id="CHEBI:37565"/>
    </ligand>
</feature>
<dbReference type="SUPFAM" id="SSF52540">
    <property type="entry name" value="P-loop containing nucleoside triphosphate hydrolases"/>
    <property type="match status" value="1"/>
</dbReference>
<comment type="caution">
    <text evidence="9">The sequence shown here is derived from an EMBL/GenBank/DDBJ whole genome shotgun (WGS) entry which is preliminary data.</text>
</comment>
<keyword evidence="5 6" id="KW-0342">GTP-binding</keyword>
<dbReference type="Proteomes" id="UP000054858">
    <property type="component" value="Unassembled WGS sequence"/>
</dbReference>
<evidence type="ECO:0000256" key="3">
    <source>
        <dbReference type="ARBA" id="ARBA00022741"/>
    </source>
</evidence>
<dbReference type="NCBIfam" id="TIGR00231">
    <property type="entry name" value="small_GTP"/>
    <property type="match status" value="1"/>
</dbReference>
<dbReference type="InterPro" id="IPR018948">
    <property type="entry name" value="GTP-bd_TrmE_N"/>
</dbReference>
<keyword evidence="2 6" id="KW-0819">tRNA processing</keyword>
<comment type="cofactor">
    <cofactor evidence="6">
        <name>K(+)</name>
        <dbReference type="ChEBI" id="CHEBI:29103"/>
    </cofactor>
    <text evidence="6">Binds 1 potassium ion per subunit.</text>
</comment>
<feature type="binding site" evidence="6">
    <location>
        <position position="249"/>
    </location>
    <ligand>
        <name>K(+)</name>
        <dbReference type="ChEBI" id="CHEBI:29103"/>
    </ligand>
</feature>
<comment type="subunit">
    <text evidence="6">Homodimer. Heterotetramer of two MnmE and two MnmG subunits.</text>
</comment>
<dbReference type="InterPro" id="IPR027417">
    <property type="entry name" value="P-loop_NTPase"/>
</dbReference>
<evidence type="ECO:0000256" key="7">
    <source>
        <dbReference type="RuleBase" id="RU003313"/>
    </source>
</evidence>
<dbReference type="GO" id="GO:0005829">
    <property type="term" value="C:cytosol"/>
    <property type="evidence" value="ECO:0007669"/>
    <property type="project" value="TreeGrafter"/>
</dbReference>
<dbReference type="RefSeq" id="WP_025386749.1">
    <property type="nucleotide sequence ID" value="NZ_LCUA01000014.1"/>
</dbReference>